<evidence type="ECO:0000313" key="9">
    <source>
        <dbReference type="Proteomes" id="UP000518904"/>
    </source>
</evidence>
<reference evidence="7" key="4">
    <citation type="submission" date="2022-12" db="EMBL/GenBank/DDBJ databases">
        <title>Vibrio parahaemolyticus become highly virulent by producing novel Tc toxins.</title>
        <authorList>
            <person name="Yang F."/>
            <person name="You Y."/>
            <person name="Lai Q."/>
            <person name="Xu L."/>
            <person name="Li F."/>
        </authorList>
    </citation>
    <scope>NUCLEOTIDE SEQUENCE</scope>
    <source>
        <strain evidence="7">Vp-HL-202005</strain>
    </source>
</reference>
<dbReference type="Proteomes" id="UP000726777">
    <property type="component" value="Unassembled WGS sequence"/>
</dbReference>
<proteinExistence type="predicted"/>
<dbReference type="Gene3D" id="2.40.10.220">
    <property type="entry name" value="predicted glycosyltransferase like domains"/>
    <property type="match status" value="1"/>
</dbReference>
<dbReference type="RefSeq" id="WP_005460291.1">
    <property type="nucleotide sequence ID" value="NZ_CABMHD010000004.1"/>
</dbReference>
<dbReference type="EMBL" id="VRMQ01000004">
    <property type="protein sequence ID" value="TXN14737.1"/>
    <property type="molecule type" value="Genomic_DNA"/>
</dbReference>
<evidence type="ECO:0000313" key="3">
    <source>
        <dbReference type="EMBL" id="MCC3805595.1"/>
    </source>
</evidence>
<reference evidence="3" key="3">
    <citation type="submission" date="2020-09" db="EMBL/GenBank/DDBJ databases">
        <title>Genome sequence of Vibrio parahaemolyticus isolates.</title>
        <authorList>
            <person name="Hammerl J.A."/>
            <person name="Strauch E."/>
        </authorList>
    </citation>
    <scope>NUCLEOTIDE SEQUENCE</scope>
    <source>
        <strain evidence="3">17-VB00146</strain>
    </source>
</reference>
<evidence type="ECO:0000313" key="5">
    <source>
        <dbReference type="EMBL" id="NMU88262.1"/>
    </source>
</evidence>
<dbReference type="PIRSF" id="PIRSF028141">
    <property type="entry name" value="C-di-GMP_BP_PA4608"/>
    <property type="match status" value="1"/>
</dbReference>
<dbReference type="Proteomes" id="UP001253193">
    <property type="component" value="Unassembled WGS sequence"/>
</dbReference>
<feature type="domain" description="PilZ" evidence="2">
    <location>
        <begin position="3"/>
        <end position="100"/>
    </location>
</feature>
<evidence type="ECO:0000313" key="8">
    <source>
        <dbReference type="Proteomes" id="UP000321504"/>
    </source>
</evidence>
<keyword evidence="1" id="KW-0973">c-di-GMP</keyword>
<protein>
    <recommendedName>
        <fullName evidence="1">Cyclic diguanosine monophosphate-binding protein</fullName>
        <shortName evidence="1">c-di-GMP-binding protein</shortName>
    </recommendedName>
    <alternativeName>
        <fullName evidence="1">Pilz domain-containing protein</fullName>
    </alternativeName>
</protein>
<evidence type="ECO:0000313" key="6">
    <source>
        <dbReference type="EMBL" id="TXN14737.1"/>
    </source>
</evidence>
<dbReference type="GO" id="GO:0035438">
    <property type="term" value="F:cyclic-di-GMP binding"/>
    <property type="evidence" value="ECO:0007669"/>
    <property type="project" value="InterPro"/>
</dbReference>
<evidence type="ECO:0000256" key="1">
    <source>
        <dbReference type="PIRNR" id="PIRNR028141"/>
    </source>
</evidence>
<evidence type="ECO:0000259" key="2">
    <source>
        <dbReference type="Pfam" id="PF07238"/>
    </source>
</evidence>
<gene>
    <name evidence="6" type="ORF">FVP01_17265</name>
    <name evidence="5" type="ORF">HKB16_36060</name>
    <name evidence="3" type="ORF">IB292_11135</name>
    <name evidence="7" type="ORF">O1Q84_02635</name>
    <name evidence="4" type="ORF">QX249_23360</name>
</gene>
<name>A0A072JGD2_VIBPH</name>
<dbReference type="InterPro" id="IPR027021">
    <property type="entry name" value="C-di-GMP_BP_PA4608"/>
</dbReference>
<keyword evidence="1" id="KW-0547">Nucleotide-binding</keyword>
<sequence>MTEKRRFSRIIYQAPAQLEQRDLRLNATIQDLSLHGLLLQAEGLDTLNPALLVDVGFSFHQSEQEITLTAQIVDVTQDQIRLKITNIGIESISQLKRFIELNVGNNELLNRELDHLSDLGEK</sequence>
<dbReference type="Proteomes" id="UP000518904">
    <property type="component" value="Unassembled WGS sequence"/>
</dbReference>
<organism evidence="5 9">
    <name type="scientific">Vibrio parahaemolyticus</name>
    <dbReference type="NCBI Taxonomy" id="670"/>
    <lineage>
        <taxon>Bacteria</taxon>
        <taxon>Pseudomonadati</taxon>
        <taxon>Pseudomonadota</taxon>
        <taxon>Gammaproteobacteria</taxon>
        <taxon>Vibrionales</taxon>
        <taxon>Vibrionaceae</taxon>
        <taxon>Vibrio</taxon>
    </lineage>
</organism>
<evidence type="ECO:0000313" key="4">
    <source>
        <dbReference type="EMBL" id="MDS1823587.1"/>
    </source>
</evidence>
<dbReference type="GeneID" id="1188017"/>
<dbReference type="EMBL" id="CP114194">
    <property type="protein sequence ID" value="WAT90751.1"/>
    <property type="molecule type" value="Genomic_DNA"/>
</dbReference>
<dbReference type="Proteomes" id="UP000321504">
    <property type="component" value="Unassembled WGS sequence"/>
</dbReference>
<dbReference type="EMBL" id="JABCLB010002945">
    <property type="protein sequence ID" value="NMU88262.1"/>
    <property type="molecule type" value="Genomic_DNA"/>
</dbReference>
<accession>A0A072JGD2</accession>
<comment type="subunit">
    <text evidence="1">Monomer in both c-di-GMP-bound and free forms.</text>
</comment>
<dbReference type="EMBL" id="JAUHGG010000010">
    <property type="protein sequence ID" value="MDS1823587.1"/>
    <property type="molecule type" value="Genomic_DNA"/>
</dbReference>
<evidence type="ECO:0000313" key="7">
    <source>
        <dbReference type="EMBL" id="WAT90751.1"/>
    </source>
</evidence>
<reference evidence="4" key="5">
    <citation type="submission" date="2023-06" db="EMBL/GenBank/DDBJ databases">
        <title>Genomic Diversity of Vibrio spp. and Metagenomic Analysis of Pathogens in Florida Gulf Coastal Waters Following Hurricane Ian.</title>
        <authorList>
            <person name="Brumfield K.D."/>
        </authorList>
    </citation>
    <scope>NUCLEOTIDE SEQUENCE</scope>
    <source>
        <strain evidence="4">WBS2B-138</strain>
    </source>
</reference>
<dbReference type="Proteomes" id="UP001156560">
    <property type="component" value="Chromosome 1"/>
</dbReference>
<dbReference type="AlphaFoldDB" id="A0A072JGD2"/>
<reference evidence="6 8" key="1">
    <citation type="submission" date="2019-08" db="EMBL/GenBank/DDBJ databases">
        <title>Emerging of two pre-pandemic pathogenic O4:KUT lineages of Vibrio parahaemolyticus in coastal eastern China.</title>
        <authorList>
            <person name="Yu H."/>
        </authorList>
    </citation>
    <scope>NUCLEOTIDE SEQUENCE [LARGE SCALE GENOMIC DNA]</scope>
    <source>
        <strain evidence="6 8">HZ17-383</strain>
    </source>
</reference>
<dbReference type="SUPFAM" id="SSF141371">
    <property type="entry name" value="PilZ domain-like"/>
    <property type="match status" value="1"/>
</dbReference>
<comment type="function">
    <text evidence="1">Binds the second messenger bis-(3'-5') cyclic dimeric guanosine monophosphate (c-di-GMP). Can bind two c-di-GMP molecules per monomer. May play a role in bacterial second-messenger regulated processes. Binding to c-di-GMP induces a conformational change of the C- and N-termini resulting in the exposure of a highly negative surface on one side of the protein to a possible effector protein.</text>
</comment>
<dbReference type="OMA" id="LGFVCRH"/>
<reference evidence="5 9" key="2">
    <citation type="submission" date="2020-04" db="EMBL/GenBank/DDBJ databases">
        <title>Whole-genome sequencing of Vibrio spp. from China reveals different genetic environments of blaCTX-M-14 among diverse lineages.</title>
        <authorList>
            <person name="Zheng Z."/>
            <person name="Ye L."/>
            <person name="Chen S."/>
        </authorList>
    </citation>
    <scope>NUCLEOTIDE SEQUENCE [LARGE SCALE GENOMIC DNA]</scope>
    <source>
        <strain evidence="5 9">Vb0551</strain>
    </source>
</reference>
<dbReference type="EMBL" id="JACVHL010000009">
    <property type="protein sequence ID" value="MCC3805595.1"/>
    <property type="molecule type" value="Genomic_DNA"/>
</dbReference>
<dbReference type="InterPro" id="IPR009875">
    <property type="entry name" value="PilZ_domain"/>
</dbReference>
<dbReference type="OrthoDB" id="5298508at2"/>
<dbReference type="SMR" id="A0A072JGD2"/>
<dbReference type="Pfam" id="PF07238">
    <property type="entry name" value="PilZ"/>
    <property type="match status" value="1"/>
</dbReference>